<gene>
    <name evidence="2" type="ORF">MONAX_5E027090</name>
</gene>
<dbReference type="EMBL" id="CABDUW010001039">
    <property type="protein sequence ID" value="VTJ78126.1"/>
    <property type="molecule type" value="Genomic_DNA"/>
</dbReference>
<name>A0A5E4C8S8_MARMO</name>
<dbReference type="SUPFAM" id="SSF49265">
    <property type="entry name" value="Fibronectin type III"/>
    <property type="match status" value="1"/>
</dbReference>
<dbReference type="Gene3D" id="2.60.40.10">
    <property type="entry name" value="Immunoglobulins"/>
    <property type="match status" value="1"/>
</dbReference>
<dbReference type="AlphaFoldDB" id="A0A5E4C8S8"/>
<proteinExistence type="predicted"/>
<evidence type="ECO:0000259" key="1">
    <source>
        <dbReference type="PROSITE" id="PS50853"/>
    </source>
</evidence>
<accession>A0A5E4C8S8</accession>
<dbReference type="InterPro" id="IPR013783">
    <property type="entry name" value="Ig-like_fold"/>
</dbReference>
<comment type="caution">
    <text evidence="2">The sequence shown here is derived from an EMBL/GenBank/DDBJ whole genome shotgun (WGS) entry which is preliminary data.</text>
</comment>
<feature type="non-terminal residue" evidence="2">
    <location>
        <position position="1"/>
    </location>
</feature>
<evidence type="ECO:0000313" key="2">
    <source>
        <dbReference type="EMBL" id="VTJ78126.1"/>
    </source>
</evidence>
<keyword evidence="3" id="KW-1185">Reference proteome</keyword>
<dbReference type="Proteomes" id="UP000335636">
    <property type="component" value="Unassembled WGS sequence"/>
</dbReference>
<sequence>DISSLKTINVTGTSLEFSDLDYNVEYSAYVTASTRFGDGKTRSNIINFRTPEG</sequence>
<feature type="domain" description="Fibronectin type-III" evidence="1">
    <location>
        <begin position="1"/>
        <end position="53"/>
    </location>
</feature>
<dbReference type="InterPro" id="IPR036116">
    <property type="entry name" value="FN3_sf"/>
</dbReference>
<reference evidence="2" key="1">
    <citation type="submission" date="2019-04" db="EMBL/GenBank/DDBJ databases">
        <authorList>
            <person name="Alioto T."/>
            <person name="Alioto T."/>
        </authorList>
    </citation>
    <scope>NUCLEOTIDE SEQUENCE [LARGE SCALE GENOMIC DNA]</scope>
</reference>
<organism evidence="2 3">
    <name type="scientific">Marmota monax</name>
    <name type="common">Woodchuck</name>
    <dbReference type="NCBI Taxonomy" id="9995"/>
    <lineage>
        <taxon>Eukaryota</taxon>
        <taxon>Metazoa</taxon>
        <taxon>Chordata</taxon>
        <taxon>Craniata</taxon>
        <taxon>Vertebrata</taxon>
        <taxon>Euteleostomi</taxon>
        <taxon>Mammalia</taxon>
        <taxon>Eutheria</taxon>
        <taxon>Euarchontoglires</taxon>
        <taxon>Glires</taxon>
        <taxon>Rodentia</taxon>
        <taxon>Sciuromorpha</taxon>
        <taxon>Sciuridae</taxon>
        <taxon>Xerinae</taxon>
        <taxon>Marmotini</taxon>
        <taxon>Marmota</taxon>
    </lineage>
</organism>
<protein>
    <recommendedName>
        <fullName evidence="1">Fibronectin type-III domain-containing protein</fullName>
    </recommendedName>
</protein>
<dbReference type="PROSITE" id="PS50853">
    <property type="entry name" value="FN3"/>
    <property type="match status" value="1"/>
</dbReference>
<feature type="non-terminal residue" evidence="2">
    <location>
        <position position="53"/>
    </location>
</feature>
<dbReference type="InterPro" id="IPR003961">
    <property type="entry name" value="FN3_dom"/>
</dbReference>
<evidence type="ECO:0000313" key="3">
    <source>
        <dbReference type="Proteomes" id="UP000335636"/>
    </source>
</evidence>